<keyword evidence="5" id="KW-1185">Reference proteome</keyword>
<dbReference type="Proteomes" id="UP000581087">
    <property type="component" value="Unassembled WGS sequence"/>
</dbReference>
<evidence type="ECO:0000313" key="6">
    <source>
        <dbReference type="Proteomes" id="UP000581087"/>
    </source>
</evidence>
<dbReference type="EMBL" id="JACCBI010000001">
    <property type="protein sequence ID" value="NYD68244.1"/>
    <property type="molecule type" value="Genomic_DNA"/>
</dbReference>
<dbReference type="AlphaFoldDB" id="A0A4Q2M1S0"/>
<reference evidence="3 6" key="2">
    <citation type="submission" date="2020-07" db="EMBL/GenBank/DDBJ databases">
        <title>Sequencing the genomes of 1000 actinobacteria strains.</title>
        <authorList>
            <person name="Klenk H.-P."/>
        </authorList>
    </citation>
    <scope>NUCLEOTIDE SEQUENCE [LARGE SCALE GENOMIC DNA]</scope>
    <source>
        <strain evidence="3 6">DSM 23870</strain>
    </source>
</reference>
<feature type="compositionally biased region" description="Pro residues" evidence="2">
    <location>
        <begin position="135"/>
        <end position="147"/>
    </location>
</feature>
<comment type="caution">
    <text evidence="4">The sequence shown here is derived from an EMBL/GenBank/DDBJ whole genome shotgun (WGS) entry which is preliminary data.</text>
</comment>
<dbReference type="GO" id="GO:0050660">
    <property type="term" value="F:flavin adenine dinucleotide binding"/>
    <property type="evidence" value="ECO:0007669"/>
    <property type="project" value="TreeGrafter"/>
</dbReference>
<gene>
    <name evidence="3" type="ORF">BJ972_002763</name>
    <name evidence="4" type="ORF">ESP50_14495</name>
</gene>
<dbReference type="SUPFAM" id="SSF51905">
    <property type="entry name" value="FAD/NAD(P)-binding domain"/>
    <property type="match status" value="1"/>
</dbReference>
<evidence type="ECO:0000313" key="4">
    <source>
        <dbReference type="EMBL" id="RXZ85689.1"/>
    </source>
</evidence>
<feature type="region of interest" description="Disordered" evidence="2">
    <location>
        <begin position="132"/>
        <end position="172"/>
    </location>
</feature>
<dbReference type="InterPro" id="IPR050982">
    <property type="entry name" value="Auxin_biosynth/cation_transpt"/>
</dbReference>
<protein>
    <submittedName>
        <fullName evidence="3">Cation diffusion facilitator CzcD-associated flavoprotein CzcO</fullName>
    </submittedName>
    <submittedName>
        <fullName evidence="4">Pyridine nucleotide-disulfide oxidoreductase</fullName>
    </submittedName>
</protein>
<dbReference type="Proteomes" id="UP000292686">
    <property type="component" value="Unassembled WGS sequence"/>
</dbReference>
<evidence type="ECO:0000256" key="1">
    <source>
        <dbReference type="ARBA" id="ARBA00023002"/>
    </source>
</evidence>
<dbReference type="OrthoDB" id="178899at2"/>
<name>A0A4Q2M1S0_9MICO</name>
<proteinExistence type="predicted"/>
<dbReference type="PANTHER" id="PTHR43539:SF78">
    <property type="entry name" value="FLAVIN-CONTAINING MONOOXYGENASE"/>
    <property type="match status" value="1"/>
</dbReference>
<dbReference type="InterPro" id="IPR036188">
    <property type="entry name" value="FAD/NAD-bd_sf"/>
</dbReference>
<feature type="compositionally biased region" description="Basic and acidic residues" evidence="2">
    <location>
        <begin position="158"/>
        <end position="172"/>
    </location>
</feature>
<dbReference type="PANTHER" id="PTHR43539">
    <property type="entry name" value="FLAVIN-BINDING MONOOXYGENASE-LIKE PROTEIN (AFU_ORTHOLOGUE AFUA_4G09220)"/>
    <property type="match status" value="1"/>
</dbReference>
<accession>A0A4Q2M1S0</accession>
<dbReference type="Pfam" id="PF13738">
    <property type="entry name" value="Pyr_redox_3"/>
    <property type="match status" value="1"/>
</dbReference>
<dbReference type="Pfam" id="PF13450">
    <property type="entry name" value="NAD_binding_8"/>
    <property type="match status" value="1"/>
</dbReference>
<evidence type="ECO:0000313" key="3">
    <source>
        <dbReference type="EMBL" id="NYD68244.1"/>
    </source>
</evidence>
<sequence length="402" mass="43697">MTASRTPLPVVVVGAGQAGLSVAYYLRRFDLVPGVDFLVLDRGATAGGAWQYRWDALTLGSAHRVNDLPGLDALGLSFDHADRTRPASEVVTEYYARYEEHYDLQVRRPIDVRAVRNAGADLRIEYRDLAEPEAVPEPAPEPEPEPAPRGFFGRFGRRRADDAEPEPAREPELPSLTARILVNATGTWGAPFRPHYPGAASFAGRQVHTADYVTAEEFRDQRVIVVGGGTSAIGFMLELERVASHLTWVARRPIDWLDRADLDVEGASAAVAMQDEAARAGRALPSIVSGTGVPMSRRFAAGIARGLLVARPMFERIEPDGVRFADGTFEPADAIIWATGFRPDVRHLAPLRLRSADGGLIVANGESWTDPRVFLAGYGPQASTIGANRAGRMIARQIVGML</sequence>
<dbReference type="PRINTS" id="PR00368">
    <property type="entry name" value="FADPNR"/>
</dbReference>
<dbReference type="EMBL" id="SDPM01000008">
    <property type="protein sequence ID" value="RXZ85689.1"/>
    <property type="molecule type" value="Genomic_DNA"/>
</dbReference>
<evidence type="ECO:0000313" key="5">
    <source>
        <dbReference type="Proteomes" id="UP000292686"/>
    </source>
</evidence>
<dbReference type="GO" id="GO:0004497">
    <property type="term" value="F:monooxygenase activity"/>
    <property type="evidence" value="ECO:0007669"/>
    <property type="project" value="TreeGrafter"/>
</dbReference>
<organism evidence="4 5">
    <name type="scientific">Agromyces atrinae</name>
    <dbReference type="NCBI Taxonomy" id="592376"/>
    <lineage>
        <taxon>Bacteria</taxon>
        <taxon>Bacillati</taxon>
        <taxon>Actinomycetota</taxon>
        <taxon>Actinomycetes</taxon>
        <taxon>Micrococcales</taxon>
        <taxon>Microbacteriaceae</taxon>
        <taxon>Agromyces</taxon>
    </lineage>
</organism>
<keyword evidence="1" id="KW-0560">Oxidoreductase</keyword>
<dbReference type="RefSeq" id="WP_129176407.1">
    <property type="nucleotide sequence ID" value="NZ_JACCBI010000001.1"/>
</dbReference>
<dbReference type="Gene3D" id="3.50.50.60">
    <property type="entry name" value="FAD/NAD(P)-binding domain"/>
    <property type="match status" value="2"/>
</dbReference>
<reference evidence="4 5" key="1">
    <citation type="submission" date="2019-01" db="EMBL/GenBank/DDBJ databases">
        <title>Agromyces.</title>
        <authorList>
            <person name="Li J."/>
        </authorList>
    </citation>
    <scope>NUCLEOTIDE SEQUENCE [LARGE SCALE GENOMIC DNA]</scope>
    <source>
        <strain evidence="4 5">DSM 23870</strain>
    </source>
</reference>
<evidence type="ECO:0000256" key="2">
    <source>
        <dbReference type="SAM" id="MobiDB-lite"/>
    </source>
</evidence>